<sequence>MALTSSSHQATMAVEFRKSFHVKPKTPKFSIDQPKPVIKPVVNFESFRVNGYHVHHFFKFKGWINYFDMLKNQPFPTWLKIYGETNWNHKKIIPHAKLLSGLFHKSRLIEALMNYEPTEDLAESYGDVLSSSLLGNMKLILKQEMVQLANPLRDDTPEGPKETLYRPRRKGGSLCLILRRRCRSHLRRRLSFKMRFKKWSPQLLMPTKTRSKENPQKTTFSVLA</sequence>
<reference evidence="1 2" key="1">
    <citation type="submission" date="2023-01" db="EMBL/GenBank/DDBJ databases">
        <authorList>
            <person name="Kreplak J."/>
        </authorList>
    </citation>
    <scope>NUCLEOTIDE SEQUENCE [LARGE SCALE GENOMIC DNA]</scope>
</reference>
<keyword evidence="2" id="KW-1185">Reference proteome</keyword>
<dbReference type="AlphaFoldDB" id="A0AAV0ZYZ9"/>
<evidence type="ECO:0000313" key="2">
    <source>
        <dbReference type="Proteomes" id="UP001157006"/>
    </source>
</evidence>
<dbReference type="Proteomes" id="UP001157006">
    <property type="component" value="Chromosome 3"/>
</dbReference>
<accession>A0AAV0ZYZ9</accession>
<organism evidence="1 2">
    <name type="scientific">Vicia faba</name>
    <name type="common">Broad bean</name>
    <name type="synonym">Faba vulgaris</name>
    <dbReference type="NCBI Taxonomy" id="3906"/>
    <lineage>
        <taxon>Eukaryota</taxon>
        <taxon>Viridiplantae</taxon>
        <taxon>Streptophyta</taxon>
        <taxon>Embryophyta</taxon>
        <taxon>Tracheophyta</taxon>
        <taxon>Spermatophyta</taxon>
        <taxon>Magnoliopsida</taxon>
        <taxon>eudicotyledons</taxon>
        <taxon>Gunneridae</taxon>
        <taxon>Pentapetalae</taxon>
        <taxon>rosids</taxon>
        <taxon>fabids</taxon>
        <taxon>Fabales</taxon>
        <taxon>Fabaceae</taxon>
        <taxon>Papilionoideae</taxon>
        <taxon>50 kb inversion clade</taxon>
        <taxon>NPAAA clade</taxon>
        <taxon>Hologalegina</taxon>
        <taxon>IRL clade</taxon>
        <taxon>Fabeae</taxon>
        <taxon>Vicia</taxon>
    </lineage>
</organism>
<proteinExistence type="predicted"/>
<dbReference type="EMBL" id="OX451738">
    <property type="protein sequence ID" value="CAI8603581.1"/>
    <property type="molecule type" value="Genomic_DNA"/>
</dbReference>
<evidence type="ECO:0000313" key="1">
    <source>
        <dbReference type="EMBL" id="CAI8603581.1"/>
    </source>
</evidence>
<name>A0AAV0ZYZ9_VICFA</name>
<gene>
    <name evidence="1" type="ORF">VFH_III092280</name>
</gene>
<protein>
    <submittedName>
        <fullName evidence="1">Uncharacterized protein</fullName>
    </submittedName>
</protein>